<evidence type="ECO:0000259" key="2">
    <source>
        <dbReference type="Pfam" id="PF06439"/>
    </source>
</evidence>
<dbReference type="GO" id="GO:0016787">
    <property type="term" value="F:hydrolase activity"/>
    <property type="evidence" value="ECO:0007669"/>
    <property type="project" value="InterPro"/>
</dbReference>
<reference evidence="3" key="2">
    <citation type="submission" date="2023-01" db="EMBL/GenBank/DDBJ databases">
        <title>Draft genome sequence of Portibacter lacus strain NBRC 108769.</title>
        <authorList>
            <person name="Sun Q."/>
            <person name="Mori K."/>
        </authorList>
    </citation>
    <scope>NUCLEOTIDE SEQUENCE</scope>
    <source>
        <strain evidence="3">NBRC 108769</strain>
    </source>
</reference>
<keyword evidence="1" id="KW-0732">Signal</keyword>
<protein>
    <recommendedName>
        <fullName evidence="2">3-keto-alpha-glucoside-1,2-lyase/3-keto-2-hydroxy-glucal hydratase domain-containing protein</fullName>
    </recommendedName>
</protein>
<organism evidence="3 4">
    <name type="scientific">Portibacter lacus</name>
    <dbReference type="NCBI Taxonomy" id="1099794"/>
    <lineage>
        <taxon>Bacteria</taxon>
        <taxon>Pseudomonadati</taxon>
        <taxon>Bacteroidota</taxon>
        <taxon>Saprospiria</taxon>
        <taxon>Saprospirales</taxon>
        <taxon>Haliscomenobacteraceae</taxon>
        <taxon>Portibacter</taxon>
    </lineage>
</organism>
<comment type="caution">
    <text evidence="3">The sequence shown here is derived from an EMBL/GenBank/DDBJ whole genome shotgun (WGS) entry which is preliminary data.</text>
</comment>
<gene>
    <name evidence="3" type="ORF">GCM10007940_30150</name>
</gene>
<dbReference type="InterPro" id="IPR010496">
    <property type="entry name" value="AL/BT2_dom"/>
</dbReference>
<evidence type="ECO:0000256" key="1">
    <source>
        <dbReference type="SAM" id="SignalP"/>
    </source>
</evidence>
<dbReference type="Pfam" id="PF06439">
    <property type="entry name" value="3keto-disac_hyd"/>
    <property type="match status" value="2"/>
</dbReference>
<dbReference type="Proteomes" id="UP001156666">
    <property type="component" value="Unassembled WGS sequence"/>
</dbReference>
<name>A0AA37SRT8_9BACT</name>
<evidence type="ECO:0000313" key="3">
    <source>
        <dbReference type="EMBL" id="GLR18399.1"/>
    </source>
</evidence>
<dbReference type="AlphaFoldDB" id="A0AA37SRT8"/>
<dbReference type="EMBL" id="BSOH01000020">
    <property type="protein sequence ID" value="GLR18399.1"/>
    <property type="molecule type" value="Genomic_DNA"/>
</dbReference>
<reference evidence="3" key="1">
    <citation type="journal article" date="2014" name="Int. J. Syst. Evol. Microbiol.">
        <title>Complete genome sequence of Corynebacterium casei LMG S-19264T (=DSM 44701T), isolated from a smear-ripened cheese.</title>
        <authorList>
            <consortium name="US DOE Joint Genome Institute (JGI-PGF)"/>
            <person name="Walter F."/>
            <person name="Albersmeier A."/>
            <person name="Kalinowski J."/>
            <person name="Ruckert C."/>
        </authorList>
    </citation>
    <scope>NUCLEOTIDE SEQUENCE</scope>
    <source>
        <strain evidence="3">NBRC 108769</strain>
    </source>
</reference>
<accession>A0AA37SRT8</accession>
<feature type="signal peptide" evidence="1">
    <location>
        <begin position="1"/>
        <end position="18"/>
    </location>
</feature>
<dbReference type="RefSeq" id="WP_235293764.1">
    <property type="nucleotide sequence ID" value="NZ_BSOH01000020.1"/>
</dbReference>
<sequence>MRQLYLFLLLTISLNINAQNWHNLFDGDLSEFEQLNGTADYVLENGVLIGTSKTNIPNSFMATKKKYGDFILEFEVKVDAGLNSGVQFRSISDPADRNGRVHGYQLELETSPRKWTGGIYDEARRGWLYPITRNEKSQNAFKQGYWNHIRLEAIGDHINTFVNGIQCARLVDDLTAEGLIGFQVHGIGNNEALAGTQVMWRKARILTDSPEDYATTPDPNVAEISYLKNTLTEYEKDHGWRLLWDGKTTDGWRGAKSDEFPTKGWEINDGILKVLSSGGAESRNGGDIVTTKEFSDFEITVDFMYTKGANSGLKYFVDTELNKGEGSAIGLEFQILDDKNHPDAKQGKNGNRTIGSLYDLIRAGNLSESNRSTKRANGPNSWNRARVVVKGGMVEHWLNEIKVVEFDRSAQMFRAMVERSKYEKWENFGQIPAGLILLQDHGDEVSFKNIKIREF</sequence>
<proteinExistence type="predicted"/>
<dbReference type="Gene3D" id="2.60.120.560">
    <property type="entry name" value="Exo-inulinase, domain 1"/>
    <property type="match status" value="2"/>
</dbReference>
<feature type="chain" id="PRO_5041213918" description="3-keto-alpha-glucoside-1,2-lyase/3-keto-2-hydroxy-glucal hydratase domain-containing protein" evidence="1">
    <location>
        <begin position="19"/>
        <end position="455"/>
    </location>
</feature>
<feature type="domain" description="3-keto-alpha-glucoside-1,2-lyase/3-keto-2-hydroxy-glucal hydratase" evidence="2">
    <location>
        <begin position="239"/>
        <end position="453"/>
    </location>
</feature>
<feature type="domain" description="3-keto-alpha-glucoside-1,2-lyase/3-keto-2-hydroxy-glucal hydratase" evidence="2">
    <location>
        <begin position="21"/>
        <end position="205"/>
    </location>
</feature>
<evidence type="ECO:0000313" key="4">
    <source>
        <dbReference type="Proteomes" id="UP001156666"/>
    </source>
</evidence>
<keyword evidence="4" id="KW-1185">Reference proteome</keyword>